<evidence type="ECO:0000313" key="2">
    <source>
        <dbReference type="Proteomes" id="UP000019330"/>
    </source>
</evidence>
<sequence>MRFGFLEYGLGVELVRILSIFHILYNRILINLCIYVFQGQCVLLFLV</sequence>
<protein>
    <submittedName>
        <fullName evidence="1">Uncharacterized protein</fullName>
    </submittedName>
</protein>
<accession>W5T0Y5</accession>
<proteinExistence type="predicted"/>
<evidence type="ECO:0000313" key="1">
    <source>
        <dbReference type="EMBL" id="AHH10901.1"/>
    </source>
</evidence>
<dbReference type="HOGENOM" id="CLU_3165276_0_0_12"/>
<dbReference type="PATRIC" id="fig|1313292.3.peg.764"/>
<dbReference type="Proteomes" id="UP000019330">
    <property type="component" value="Chromosome"/>
</dbReference>
<organism evidence="1 2">
    <name type="scientific">Borrelia coriaceae ATCC 43381</name>
    <dbReference type="NCBI Taxonomy" id="1408429"/>
    <lineage>
        <taxon>Bacteria</taxon>
        <taxon>Pseudomonadati</taxon>
        <taxon>Spirochaetota</taxon>
        <taxon>Spirochaetia</taxon>
        <taxon>Spirochaetales</taxon>
        <taxon>Borreliaceae</taxon>
        <taxon>Borrelia</taxon>
    </lineage>
</organism>
<dbReference type="STRING" id="1313292.BCO_0900013"/>
<dbReference type="AlphaFoldDB" id="W5T0Y5"/>
<gene>
    <name evidence="1" type="ORF">BCO_0900013</name>
</gene>
<dbReference type="EMBL" id="CP005745">
    <property type="protein sequence ID" value="AHH10901.1"/>
    <property type="molecule type" value="Genomic_DNA"/>
</dbReference>
<name>W5T0Y5_9SPIR</name>
<reference evidence="1" key="1">
    <citation type="submission" date="2013-04" db="EMBL/GenBank/DDBJ databases">
        <title>Comparative Genomics of Relapsing Fever Spirochetes.</title>
        <authorList>
            <person name="Schwan T.G."/>
            <person name="Raffel S.J."/>
            <person name="Porcella S.F."/>
            <person name="Martens C.A."/>
            <person name="Bruno D.P."/>
            <person name="Ricklefs S.M."/>
            <person name="Barbian K.B."/>
        </authorList>
    </citation>
    <scope>NUCLEOTIDE SEQUENCE [LARGE SCALE GENOMIC DNA]</scope>
    <source>
        <strain evidence="1">Co53</strain>
    </source>
</reference>
<keyword evidence="2" id="KW-1185">Reference proteome</keyword>